<organism evidence="1 2">
    <name type="scientific">Chryseobacterium geocarposphaerae</name>
    <dbReference type="NCBI Taxonomy" id="1416776"/>
    <lineage>
        <taxon>Bacteria</taxon>
        <taxon>Pseudomonadati</taxon>
        <taxon>Bacteroidota</taxon>
        <taxon>Flavobacteriia</taxon>
        <taxon>Flavobacteriales</taxon>
        <taxon>Weeksellaceae</taxon>
        <taxon>Chryseobacterium group</taxon>
        <taxon>Chryseobacterium</taxon>
    </lineage>
</organism>
<comment type="caution">
    <text evidence="1">The sequence shown here is derived from an EMBL/GenBank/DDBJ whole genome shotgun (WGS) entry which is preliminary data.</text>
</comment>
<proteinExistence type="predicted"/>
<dbReference type="EMBL" id="JAVDQS010000007">
    <property type="protein sequence ID" value="MDR6405743.1"/>
    <property type="molecule type" value="Genomic_DNA"/>
</dbReference>
<evidence type="ECO:0000313" key="2">
    <source>
        <dbReference type="Proteomes" id="UP001184853"/>
    </source>
</evidence>
<keyword evidence="2" id="KW-1185">Reference proteome</keyword>
<sequence length="57" mass="6447">MKNLKKVSRNQLKTIKGGYRPCSQGCYEGEVCCGSVCRIGIPYIDPNFPEFEFLKCP</sequence>
<dbReference type="Proteomes" id="UP001184853">
    <property type="component" value="Unassembled WGS sequence"/>
</dbReference>
<dbReference type="NCBIfam" id="NF047798">
    <property type="entry name" value="leader_Chryseo"/>
    <property type="match status" value="1"/>
</dbReference>
<gene>
    <name evidence="1" type="ORF">J2781_002677</name>
</gene>
<accession>A0ABU1LG86</accession>
<dbReference type="RefSeq" id="WP_181897985.1">
    <property type="nucleotide sequence ID" value="NZ_JAVDQS010000007.1"/>
</dbReference>
<dbReference type="InterPro" id="IPR058074">
    <property type="entry name" value="Bacteriocin-like"/>
</dbReference>
<evidence type="ECO:0000313" key="1">
    <source>
        <dbReference type="EMBL" id="MDR6405743.1"/>
    </source>
</evidence>
<evidence type="ECO:0008006" key="3">
    <source>
        <dbReference type="Google" id="ProtNLM"/>
    </source>
</evidence>
<reference evidence="1 2" key="1">
    <citation type="submission" date="2023-07" db="EMBL/GenBank/DDBJ databases">
        <title>Sorghum-associated microbial communities from plants grown in Nebraska, USA.</title>
        <authorList>
            <person name="Schachtman D."/>
        </authorList>
    </citation>
    <scope>NUCLEOTIDE SEQUENCE [LARGE SCALE GENOMIC DNA]</scope>
    <source>
        <strain evidence="1 2">DS1709</strain>
    </source>
</reference>
<name>A0ABU1LG86_9FLAO</name>
<protein>
    <recommendedName>
        <fullName evidence="3">Bacteriocin-like protein</fullName>
    </recommendedName>
</protein>